<proteinExistence type="predicted"/>
<dbReference type="InterPro" id="IPR019734">
    <property type="entry name" value="TPR_rpt"/>
</dbReference>
<dbReference type="SMART" id="SM00028">
    <property type="entry name" value="TPR"/>
    <property type="match status" value="3"/>
</dbReference>
<keyword evidence="1" id="KW-0677">Repeat</keyword>
<dbReference type="Pfam" id="PF07719">
    <property type="entry name" value="TPR_2"/>
    <property type="match status" value="1"/>
</dbReference>
<dbReference type="Gene3D" id="1.25.40.10">
    <property type="entry name" value="Tetratricopeptide repeat domain"/>
    <property type="match status" value="2"/>
</dbReference>
<dbReference type="OrthoDB" id="414774at2759"/>
<feature type="repeat" description="TPR" evidence="3">
    <location>
        <begin position="34"/>
        <end position="67"/>
    </location>
</feature>
<dbReference type="InterPro" id="IPR013105">
    <property type="entry name" value="TPR_2"/>
</dbReference>
<organism evidence="4 5">
    <name type="scientific">Microthyrium microscopicum</name>
    <dbReference type="NCBI Taxonomy" id="703497"/>
    <lineage>
        <taxon>Eukaryota</taxon>
        <taxon>Fungi</taxon>
        <taxon>Dikarya</taxon>
        <taxon>Ascomycota</taxon>
        <taxon>Pezizomycotina</taxon>
        <taxon>Dothideomycetes</taxon>
        <taxon>Dothideomycetes incertae sedis</taxon>
        <taxon>Microthyriales</taxon>
        <taxon>Microthyriaceae</taxon>
        <taxon>Microthyrium</taxon>
    </lineage>
</organism>
<dbReference type="PANTHER" id="PTHR45588:SF1">
    <property type="entry name" value="WW DOMAIN-CONTAINING PROTEIN"/>
    <property type="match status" value="1"/>
</dbReference>
<name>A0A6A6U438_9PEZI</name>
<dbReference type="Proteomes" id="UP000799302">
    <property type="component" value="Unassembled WGS sequence"/>
</dbReference>
<sequence>MDVLGEIITPIPANGPYYNLGGYHRAINTNSPDAQIWFNRGLIWTYAFHHEEAVQCFKQALAHDPKCLMAYWGVAYAVGPNYNKGWDSFDDEDKNKSLEMVYKAENACKPLRANAIYPDFHFHDAIFLRYPRQDGKSRGGTYLDKMAHAYKYCVDDVDVAALYADALMNENPWDLWDIDTGQPAEGAKTLEIKDILEKAFKLPGGAYHPGLLHLYIHLMEMSPTPESALNAADNLRNLVPDGGHLQHMPTHIDILCGDYRRAISSNQDAISADNKYFANNRSPIFYTLYRCHNLHFKTYAAMLCGRFSTALLTAASLESVLSEELLRVRSPPMADWLEGFWSIRVHVLVRFGRWDDILALEVPADRELFCMTTAMIHYGKGIAYASKGKVNEAILDLHRFEAASKAVPTSRTLFNNTCQDILKIAKAMLQGEIKYRRGLYEEAFKLLEDAIDVERNLPYDEPWGWMQPVRHAYGALLLEQGRVQAAEKVYREDLGFSDTLPRALRHPNNVWALQGYYECLRKLGKTAEVSIIQPQLKLALAVADVPVNSSCFCRRNGDG</sequence>
<accession>A0A6A6U438</accession>
<dbReference type="InterPro" id="IPR011990">
    <property type="entry name" value="TPR-like_helical_dom_sf"/>
</dbReference>
<keyword evidence="2 3" id="KW-0802">TPR repeat</keyword>
<keyword evidence="5" id="KW-1185">Reference proteome</keyword>
<dbReference type="EMBL" id="MU004240">
    <property type="protein sequence ID" value="KAF2665714.1"/>
    <property type="molecule type" value="Genomic_DNA"/>
</dbReference>
<evidence type="ECO:0000313" key="5">
    <source>
        <dbReference type="Proteomes" id="UP000799302"/>
    </source>
</evidence>
<evidence type="ECO:0000256" key="1">
    <source>
        <dbReference type="ARBA" id="ARBA00022737"/>
    </source>
</evidence>
<reference evidence="4" key="1">
    <citation type="journal article" date="2020" name="Stud. Mycol.">
        <title>101 Dothideomycetes genomes: a test case for predicting lifestyles and emergence of pathogens.</title>
        <authorList>
            <person name="Haridas S."/>
            <person name="Albert R."/>
            <person name="Binder M."/>
            <person name="Bloem J."/>
            <person name="Labutti K."/>
            <person name="Salamov A."/>
            <person name="Andreopoulos B."/>
            <person name="Baker S."/>
            <person name="Barry K."/>
            <person name="Bills G."/>
            <person name="Bluhm B."/>
            <person name="Cannon C."/>
            <person name="Castanera R."/>
            <person name="Culley D."/>
            <person name="Daum C."/>
            <person name="Ezra D."/>
            <person name="Gonzalez J."/>
            <person name="Henrissat B."/>
            <person name="Kuo A."/>
            <person name="Liang C."/>
            <person name="Lipzen A."/>
            <person name="Lutzoni F."/>
            <person name="Magnuson J."/>
            <person name="Mondo S."/>
            <person name="Nolan M."/>
            <person name="Ohm R."/>
            <person name="Pangilinan J."/>
            <person name="Park H.-J."/>
            <person name="Ramirez L."/>
            <person name="Alfaro M."/>
            <person name="Sun H."/>
            <person name="Tritt A."/>
            <person name="Yoshinaga Y."/>
            <person name="Zwiers L.-H."/>
            <person name="Turgeon B."/>
            <person name="Goodwin S."/>
            <person name="Spatafora J."/>
            <person name="Crous P."/>
            <person name="Grigoriev I."/>
        </authorList>
    </citation>
    <scope>NUCLEOTIDE SEQUENCE</scope>
    <source>
        <strain evidence="4">CBS 115976</strain>
    </source>
</reference>
<evidence type="ECO:0000256" key="2">
    <source>
        <dbReference type="ARBA" id="ARBA00022803"/>
    </source>
</evidence>
<evidence type="ECO:0000256" key="3">
    <source>
        <dbReference type="PROSITE-ProRule" id="PRU00339"/>
    </source>
</evidence>
<dbReference type="AlphaFoldDB" id="A0A6A6U438"/>
<protein>
    <submittedName>
        <fullName evidence="4">TPR domain protein</fullName>
    </submittedName>
</protein>
<dbReference type="SUPFAM" id="SSF48452">
    <property type="entry name" value="TPR-like"/>
    <property type="match status" value="2"/>
</dbReference>
<dbReference type="PANTHER" id="PTHR45588">
    <property type="entry name" value="TPR DOMAIN-CONTAINING PROTEIN"/>
    <property type="match status" value="1"/>
</dbReference>
<dbReference type="PROSITE" id="PS50005">
    <property type="entry name" value="TPR"/>
    <property type="match status" value="1"/>
</dbReference>
<evidence type="ECO:0000313" key="4">
    <source>
        <dbReference type="EMBL" id="KAF2665714.1"/>
    </source>
</evidence>
<gene>
    <name evidence="4" type="ORF">BT63DRAFT_405777</name>
</gene>